<dbReference type="PANTHER" id="PTHR33449:SF1">
    <property type="entry name" value="NUCLEOID-ASSOCIATED PROTEIN YBAB"/>
    <property type="match status" value="1"/>
</dbReference>
<dbReference type="PIRSF" id="PIRSF004555">
    <property type="entry name" value="UCP004555"/>
    <property type="match status" value="1"/>
</dbReference>
<keyword evidence="2" id="KW-0963">Cytoplasm</keyword>
<evidence type="ECO:0000313" key="4">
    <source>
        <dbReference type="EMBL" id="BCG49722.1"/>
    </source>
</evidence>
<comment type="subcellular location">
    <subcellularLocation>
        <location evidence="2">Cytoplasm</location>
        <location evidence="2">Nucleoid</location>
    </subcellularLocation>
</comment>
<dbReference type="Proteomes" id="UP000595708">
    <property type="component" value="Chromosome"/>
</dbReference>
<dbReference type="HAMAP" id="MF_00274">
    <property type="entry name" value="DNA_YbaB_EbfC"/>
    <property type="match status" value="1"/>
</dbReference>
<name>A0A7R6W0P9_9PROT</name>
<protein>
    <recommendedName>
        <fullName evidence="2">Nucleoid-associated protein PADco_3020</fullName>
    </recommendedName>
</protein>
<dbReference type="GO" id="GO:0005829">
    <property type="term" value="C:cytosol"/>
    <property type="evidence" value="ECO:0007669"/>
    <property type="project" value="TreeGrafter"/>
</dbReference>
<proteinExistence type="inferred from homology"/>
<dbReference type="GO" id="GO:0043590">
    <property type="term" value="C:bacterial nucleoid"/>
    <property type="evidence" value="ECO:0007669"/>
    <property type="project" value="UniProtKB-UniRule"/>
</dbReference>
<dbReference type="SUPFAM" id="SSF82607">
    <property type="entry name" value="YbaB-like"/>
    <property type="match status" value="1"/>
</dbReference>
<comment type="function">
    <text evidence="2">Binds to DNA and alters its conformation. May be involved in regulation of gene expression, nucleoid organization and DNA protection.</text>
</comment>
<accession>A0A7R6W0P9</accession>
<dbReference type="Pfam" id="PF02575">
    <property type="entry name" value="YbaB_DNA_bd"/>
    <property type="match status" value="1"/>
</dbReference>
<keyword evidence="1 2" id="KW-0238">DNA-binding</keyword>
<evidence type="ECO:0000256" key="1">
    <source>
        <dbReference type="ARBA" id="ARBA00023125"/>
    </source>
</evidence>
<comment type="similarity">
    <text evidence="2">Belongs to the YbaB/EbfC family.</text>
</comment>
<evidence type="ECO:0000313" key="5">
    <source>
        <dbReference type="Proteomes" id="UP000595708"/>
    </source>
</evidence>
<dbReference type="InterPro" id="IPR004401">
    <property type="entry name" value="YbaB/EbfC"/>
</dbReference>
<sequence>MIKNKITDFISQAKIIQNKMKKAQEKLSSIEVEGQSGAGMVKVLITCKNYVKRIFIDSKLLNEDKDILEDLIVTAFNDAIKKAEIKSQAKLSKLTENLPFKF</sequence>
<organism evidence="4 5">
    <name type="scientific">Candidatus Profftella armatura</name>
    <name type="common">Diaphorina cf. continua</name>
    <dbReference type="NCBI Taxonomy" id="2661583"/>
    <lineage>
        <taxon>Bacteria</taxon>
        <taxon>Pseudomonadati</taxon>
        <taxon>Pseudomonadota</taxon>
        <taxon>Betaproteobacteria</taxon>
        <taxon>Candidatus Profftella</taxon>
    </lineage>
</organism>
<dbReference type="EMBL" id="AP023215">
    <property type="protein sequence ID" value="BCG49722.1"/>
    <property type="molecule type" value="Genomic_DNA"/>
</dbReference>
<dbReference type="InterPro" id="IPR036894">
    <property type="entry name" value="YbaB-like_sf"/>
</dbReference>
<dbReference type="PANTHER" id="PTHR33449">
    <property type="entry name" value="NUCLEOID-ASSOCIATED PROTEIN YBAB"/>
    <property type="match status" value="1"/>
</dbReference>
<dbReference type="NCBIfam" id="TIGR00103">
    <property type="entry name" value="DNA_YbaB_EbfC"/>
    <property type="match status" value="1"/>
</dbReference>
<keyword evidence="5" id="KW-1185">Reference proteome</keyword>
<comment type="subunit">
    <text evidence="2">Homodimer.</text>
</comment>
<dbReference type="GO" id="GO:0003677">
    <property type="term" value="F:DNA binding"/>
    <property type="evidence" value="ECO:0007669"/>
    <property type="project" value="UniProtKB-UniRule"/>
</dbReference>
<reference evidence="4 5" key="1">
    <citation type="journal article" date="2020" name="Genome Biol. Evol.">
        <title>Comparative Genomics Underlines Multiple Roles of Profftella, an Obligate Symbiont of Psyllids: Providing Toxins, Vitamins, and Carotenoids.</title>
        <authorList>
            <person name="Nakabachi A."/>
            <person name="Piel J."/>
            <person name="Malenovsky I."/>
            <person name="Hirose Y."/>
        </authorList>
    </citation>
    <scope>NUCLEOTIDE SEQUENCE [LARGE SCALE GENOMIC DNA]</scope>
    <source>
        <strain evidence="4 5">Dco</strain>
    </source>
</reference>
<feature type="coiled-coil region" evidence="3">
    <location>
        <begin position="6"/>
        <end position="33"/>
    </location>
</feature>
<gene>
    <name evidence="4" type="primary">ybaB</name>
    <name evidence="4" type="ORF">PADco_3020</name>
</gene>
<evidence type="ECO:0000256" key="3">
    <source>
        <dbReference type="SAM" id="Coils"/>
    </source>
</evidence>
<dbReference type="Gene3D" id="3.30.1310.10">
    <property type="entry name" value="Nucleoid-associated protein YbaB-like domain"/>
    <property type="match status" value="1"/>
</dbReference>
<evidence type="ECO:0000256" key="2">
    <source>
        <dbReference type="HAMAP-Rule" id="MF_00274"/>
    </source>
</evidence>
<dbReference type="AlphaFoldDB" id="A0A7R6W0P9"/>
<dbReference type="KEGG" id="parm:PADco_3020"/>
<keyword evidence="3" id="KW-0175">Coiled coil</keyword>
<dbReference type="RefSeq" id="WP_201329707.1">
    <property type="nucleotide sequence ID" value="NZ_AP023215.1"/>
</dbReference>